<protein>
    <submittedName>
        <fullName evidence="3">Thiamine biosynthesis protein ThiF</fullName>
    </submittedName>
</protein>
<dbReference type="EMBL" id="BMGH01000001">
    <property type="protein sequence ID" value="GGD16781.1"/>
    <property type="molecule type" value="Genomic_DNA"/>
</dbReference>
<dbReference type="Proteomes" id="UP000613582">
    <property type="component" value="Unassembled WGS sequence"/>
</dbReference>
<dbReference type="GO" id="GO:0008641">
    <property type="term" value="F:ubiquitin-like modifier activating enzyme activity"/>
    <property type="evidence" value="ECO:0007669"/>
    <property type="project" value="InterPro"/>
</dbReference>
<dbReference type="RefSeq" id="WP_188157918.1">
    <property type="nucleotide sequence ID" value="NZ_BMGH01000001.1"/>
</dbReference>
<evidence type="ECO:0000313" key="3">
    <source>
        <dbReference type="EMBL" id="GGD16781.1"/>
    </source>
</evidence>
<dbReference type="CDD" id="cd00757">
    <property type="entry name" value="ThiF_MoeB_HesA_family"/>
    <property type="match status" value="1"/>
</dbReference>
<sequence>MPLTPDQLERYRRHILLPEIGGQGQQALLEARVLVAGAGGLGCPILAYLAAAGVGHIRLCDDDDVALSNLQRQILFTTDDIGKRKAAVAAARLQAINPDCTVEPIEARLTADNAKQLLEDVDLAIEGVDNFEARYALNDSCLETGTPLLSAAIGRFDGQVALFAPGRDQPCYRCLVPETPPDAADCETQGVLGAVPGLVGTMAAMEAIRFLTGFGEPLAGHVLIYNGMNATTRRVKLPRDPACPACSAKG</sequence>
<dbReference type="Gene3D" id="3.40.50.720">
    <property type="entry name" value="NAD(P)-binding Rossmann-like Domain"/>
    <property type="match status" value="1"/>
</dbReference>
<accession>A0A8J2Y5U2</accession>
<dbReference type="InterPro" id="IPR000594">
    <property type="entry name" value="ThiF_NAD_FAD-bd"/>
</dbReference>
<dbReference type="GO" id="GO:0004792">
    <property type="term" value="F:thiosulfate-cyanide sulfurtransferase activity"/>
    <property type="evidence" value="ECO:0007669"/>
    <property type="project" value="TreeGrafter"/>
</dbReference>
<dbReference type="PANTHER" id="PTHR10953:SF102">
    <property type="entry name" value="ADENYLYLTRANSFERASE AND SULFURTRANSFERASE MOCS3"/>
    <property type="match status" value="1"/>
</dbReference>
<gene>
    <name evidence="3" type="ORF">GCM10011342_26900</name>
</gene>
<dbReference type="InterPro" id="IPR045886">
    <property type="entry name" value="ThiF/MoeB/HesA"/>
</dbReference>
<reference evidence="3" key="1">
    <citation type="journal article" date="2014" name="Int. J. Syst. Evol. Microbiol.">
        <title>Complete genome sequence of Corynebacterium casei LMG S-19264T (=DSM 44701T), isolated from a smear-ripened cheese.</title>
        <authorList>
            <consortium name="US DOE Joint Genome Institute (JGI-PGF)"/>
            <person name="Walter F."/>
            <person name="Albersmeier A."/>
            <person name="Kalinowski J."/>
            <person name="Ruckert C."/>
        </authorList>
    </citation>
    <scope>NUCLEOTIDE SEQUENCE</scope>
    <source>
        <strain evidence="3">CGMCC 1.12921</strain>
    </source>
</reference>
<evidence type="ECO:0000259" key="2">
    <source>
        <dbReference type="Pfam" id="PF00899"/>
    </source>
</evidence>
<dbReference type="GO" id="GO:0016779">
    <property type="term" value="F:nucleotidyltransferase activity"/>
    <property type="evidence" value="ECO:0007669"/>
    <property type="project" value="TreeGrafter"/>
</dbReference>
<dbReference type="InterPro" id="IPR035985">
    <property type="entry name" value="Ubiquitin-activating_enz"/>
</dbReference>
<dbReference type="PANTHER" id="PTHR10953">
    <property type="entry name" value="UBIQUITIN-ACTIVATING ENZYME E1"/>
    <property type="match status" value="1"/>
</dbReference>
<name>A0A8J2Y5U2_9PROT</name>
<dbReference type="Pfam" id="PF00899">
    <property type="entry name" value="ThiF"/>
    <property type="match status" value="1"/>
</dbReference>
<dbReference type="AlphaFoldDB" id="A0A8J2Y5U2"/>
<feature type="domain" description="THIF-type NAD/FAD binding fold" evidence="2">
    <location>
        <begin position="11"/>
        <end position="244"/>
    </location>
</feature>
<dbReference type="NCBIfam" id="NF004281">
    <property type="entry name" value="PRK05690.1"/>
    <property type="match status" value="1"/>
</dbReference>
<dbReference type="GO" id="GO:0008146">
    <property type="term" value="F:sulfotransferase activity"/>
    <property type="evidence" value="ECO:0007669"/>
    <property type="project" value="TreeGrafter"/>
</dbReference>
<keyword evidence="4" id="KW-1185">Reference proteome</keyword>
<comment type="similarity">
    <text evidence="1">Belongs to the HesA/MoeB/ThiF family.</text>
</comment>
<evidence type="ECO:0000256" key="1">
    <source>
        <dbReference type="ARBA" id="ARBA00009919"/>
    </source>
</evidence>
<comment type="caution">
    <text evidence="3">The sequence shown here is derived from an EMBL/GenBank/DDBJ whole genome shotgun (WGS) entry which is preliminary data.</text>
</comment>
<proteinExistence type="inferred from homology"/>
<organism evidence="3 4">
    <name type="scientific">Aquisalinus flavus</name>
    <dbReference type="NCBI Taxonomy" id="1526572"/>
    <lineage>
        <taxon>Bacteria</taxon>
        <taxon>Pseudomonadati</taxon>
        <taxon>Pseudomonadota</taxon>
        <taxon>Alphaproteobacteria</taxon>
        <taxon>Parvularculales</taxon>
        <taxon>Parvularculaceae</taxon>
        <taxon>Aquisalinus</taxon>
    </lineage>
</organism>
<reference evidence="3" key="2">
    <citation type="submission" date="2020-09" db="EMBL/GenBank/DDBJ databases">
        <authorList>
            <person name="Sun Q."/>
            <person name="Zhou Y."/>
        </authorList>
    </citation>
    <scope>NUCLEOTIDE SEQUENCE</scope>
    <source>
        <strain evidence="3">CGMCC 1.12921</strain>
    </source>
</reference>
<dbReference type="GO" id="GO:0005829">
    <property type="term" value="C:cytosol"/>
    <property type="evidence" value="ECO:0007669"/>
    <property type="project" value="TreeGrafter"/>
</dbReference>
<evidence type="ECO:0000313" key="4">
    <source>
        <dbReference type="Proteomes" id="UP000613582"/>
    </source>
</evidence>
<dbReference type="SUPFAM" id="SSF69572">
    <property type="entry name" value="Activating enzymes of the ubiquitin-like proteins"/>
    <property type="match status" value="1"/>
</dbReference>
<dbReference type="FunFam" id="3.40.50.720:FF:000080">
    <property type="entry name" value="Thiazole biosynthesis adenylyltransferase ThiF"/>
    <property type="match status" value="1"/>
</dbReference>